<dbReference type="HOGENOM" id="CLU_306194_0_0_1"/>
<protein>
    <submittedName>
        <fullName evidence="3">Uncharacterized protein</fullName>
    </submittedName>
</protein>
<evidence type="ECO:0000313" key="4">
    <source>
        <dbReference type="Proteomes" id="UP000019132"/>
    </source>
</evidence>
<dbReference type="VEuPathDB" id="FungiDB:PYU1_G001930"/>
<dbReference type="SUPFAM" id="SSF103481">
    <property type="entry name" value="Multidrug resistance efflux transporter EmrE"/>
    <property type="match status" value="1"/>
</dbReference>
<keyword evidence="2" id="KW-0472">Membrane</keyword>
<sequence>MKPYELEPPHTAATNEQFGGAKVQHVYSLNVAQVSERLDVSQEEFLDGIARDHVPVALQTMLHTMAAHDADSFSPGDDDDGGRVSVAPQEMVCREACLLLLDNGDGAVVLQALDDGRTVLAHLLQELFQPNIIEHLVICVPKSHQRQSGASASSVSRIKKIATRLCAIEHVHMDFVLVETSADKEKNGEIHALRLASTYLKGAVKKPSAGFLVLRGNRIFDAPTIQMMTTSPSPSPGSQQETVTIRALIDLDVQLPFADSENDDDDECASAYAGLFAVTYQAWTRMLMSKPTVAQSTMDAFLIDYELHGDSTVVIDKLVASDYCNWRTIERDSNQQETHAFGSSSWLNQKQSQQRSALPISSSGSSSLSWDEQKNSPLKQSESTYYEFPRETCGYVGFKVATTHATQTTQPEPIDASRATTHTIAEATCSQESEDLDALLREEGVQFIQVDGEKDIISWPEERSEADENADEVVEEEREDVGAETTMLTEADVNDAMRHLPDHAFLFQLRPEPHHLHPFHDDSASDDNDELILALPEPPAAALKVHPQYDHQFHQRRRRPTMRLPSAVQEIKVEAVMDTSSTAATLHGKAKMHVNVTVYKQVPLVGYVILLTALAAISSQGAVQDLLVGVPPLLKVFWRMTGASLAFAPCAALSLWQNGGIGAAGFARLTHRKLALFALCGVCYTVYNATFLVALSLTSVGHAYIFSNCHSLLMVLAKFALRQPLGMLELLGASIGFSGAAITTMDRSNATGGHQALSSTLGDMVAFAGAFAGVGYLLAAKRVRPCMDVFVFMFALVSTVALLTCTVLIWRREAMGIAVFSTHPTHGFFGWVHHLGIEAYVVLVGSFAGTMGFINSLQYFDPLVVSVTMLTEPIVATVISIAIGVDGLPGLLTFLGGFTMLVGCLFVMLASHKTSTKVDISDALVVPRSTAYSRHNGHTPLRRRHSIKHMSSSAYTERSFHVNYGSFP</sequence>
<evidence type="ECO:0000256" key="1">
    <source>
        <dbReference type="SAM" id="MobiDB-lite"/>
    </source>
</evidence>
<feature type="transmembrane region" description="Helical" evidence="2">
    <location>
        <begin position="637"/>
        <end position="656"/>
    </location>
</feature>
<reference evidence="4" key="1">
    <citation type="journal article" date="2010" name="Genome Biol.">
        <title>Genome sequence of the necrotrophic plant pathogen Pythium ultimum reveals original pathogenicity mechanisms and effector repertoire.</title>
        <authorList>
            <person name="Levesque C.A."/>
            <person name="Brouwer H."/>
            <person name="Cano L."/>
            <person name="Hamilton J.P."/>
            <person name="Holt C."/>
            <person name="Huitema E."/>
            <person name="Raffaele S."/>
            <person name="Robideau G.P."/>
            <person name="Thines M."/>
            <person name="Win J."/>
            <person name="Zerillo M.M."/>
            <person name="Beakes G.W."/>
            <person name="Boore J.L."/>
            <person name="Busam D."/>
            <person name="Dumas B."/>
            <person name="Ferriera S."/>
            <person name="Fuerstenberg S.I."/>
            <person name="Gachon C.M."/>
            <person name="Gaulin E."/>
            <person name="Govers F."/>
            <person name="Grenville-Briggs L."/>
            <person name="Horner N."/>
            <person name="Hostetler J."/>
            <person name="Jiang R.H."/>
            <person name="Johnson J."/>
            <person name="Krajaejun T."/>
            <person name="Lin H."/>
            <person name="Meijer H.J."/>
            <person name="Moore B."/>
            <person name="Morris P."/>
            <person name="Phuntmart V."/>
            <person name="Puiu D."/>
            <person name="Shetty J."/>
            <person name="Stajich J.E."/>
            <person name="Tripathy S."/>
            <person name="Wawra S."/>
            <person name="van West P."/>
            <person name="Whitty B.R."/>
            <person name="Coutinho P.M."/>
            <person name="Henrissat B."/>
            <person name="Martin F."/>
            <person name="Thomas P.D."/>
            <person name="Tyler B.M."/>
            <person name="De Vries R.P."/>
            <person name="Kamoun S."/>
            <person name="Yandell M."/>
            <person name="Tisserat N."/>
            <person name="Buell C.R."/>
        </authorList>
    </citation>
    <scope>NUCLEOTIDE SEQUENCE</scope>
    <source>
        <strain evidence="4">DAOM:BR144</strain>
    </source>
</reference>
<name>K3WAE1_GLOUD</name>
<feature type="transmembrane region" description="Helical" evidence="2">
    <location>
        <begin position="790"/>
        <end position="811"/>
    </location>
</feature>
<feature type="transmembrane region" description="Helical" evidence="2">
    <location>
        <begin position="757"/>
        <end position="778"/>
    </location>
</feature>
<dbReference type="InterPro" id="IPR037185">
    <property type="entry name" value="EmrE-like"/>
</dbReference>
<dbReference type="AlphaFoldDB" id="K3WAE1"/>
<dbReference type="EMBL" id="GL376634">
    <property type="status" value="NOT_ANNOTATED_CDS"/>
    <property type="molecule type" value="Genomic_DNA"/>
</dbReference>
<proteinExistence type="predicted"/>
<organism evidence="3 4">
    <name type="scientific">Globisporangium ultimum (strain ATCC 200006 / CBS 805.95 / DAOM BR144)</name>
    <name type="common">Pythium ultimum</name>
    <dbReference type="NCBI Taxonomy" id="431595"/>
    <lineage>
        <taxon>Eukaryota</taxon>
        <taxon>Sar</taxon>
        <taxon>Stramenopiles</taxon>
        <taxon>Oomycota</taxon>
        <taxon>Peronosporomycetes</taxon>
        <taxon>Pythiales</taxon>
        <taxon>Pythiaceae</taxon>
        <taxon>Globisporangium</taxon>
    </lineage>
</organism>
<accession>K3WAE1</accession>
<feature type="region of interest" description="Disordered" evidence="1">
    <location>
        <begin position="352"/>
        <end position="383"/>
    </location>
</feature>
<feature type="transmembrane region" description="Helical" evidence="2">
    <location>
        <begin position="676"/>
        <end position="697"/>
    </location>
</feature>
<dbReference type="GO" id="GO:0016020">
    <property type="term" value="C:membrane"/>
    <property type="evidence" value="ECO:0007669"/>
    <property type="project" value="TreeGrafter"/>
</dbReference>
<dbReference type="EnsemblProtists" id="PYU1_T001932">
    <property type="protein sequence ID" value="PYU1_T001932"/>
    <property type="gene ID" value="PYU1_G001930"/>
</dbReference>
<dbReference type="eggNOG" id="ENOG502S0MT">
    <property type="taxonomic scope" value="Eukaryota"/>
</dbReference>
<dbReference type="PANTHER" id="PTHR22911">
    <property type="entry name" value="ACYL-MALONYL CONDENSING ENZYME-RELATED"/>
    <property type="match status" value="1"/>
</dbReference>
<feature type="transmembrane region" description="Helical" evidence="2">
    <location>
        <begin position="863"/>
        <end position="885"/>
    </location>
</feature>
<keyword evidence="2" id="KW-1133">Transmembrane helix</keyword>
<dbReference type="PANTHER" id="PTHR22911:SF79">
    <property type="entry name" value="MOBA-LIKE NTP TRANSFERASE DOMAIN-CONTAINING PROTEIN"/>
    <property type="match status" value="1"/>
</dbReference>
<evidence type="ECO:0000256" key="2">
    <source>
        <dbReference type="SAM" id="Phobius"/>
    </source>
</evidence>
<dbReference type="Proteomes" id="UP000019132">
    <property type="component" value="Unassembled WGS sequence"/>
</dbReference>
<reference evidence="3" key="3">
    <citation type="submission" date="2015-02" db="UniProtKB">
        <authorList>
            <consortium name="EnsemblProtists"/>
        </authorList>
    </citation>
    <scope>IDENTIFICATION</scope>
    <source>
        <strain evidence="3">DAOM BR144</strain>
    </source>
</reference>
<keyword evidence="2" id="KW-0812">Transmembrane</keyword>
<evidence type="ECO:0000313" key="3">
    <source>
        <dbReference type="EnsemblProtists" id="PYU1_T001932"/>
    </source>
</evidence>
<keyword evidence="4" id="KW-1185">Reference proteome</keyword>
<feature type="transmembrane region" description="Helical" evidence="2">
    <location>
        <begin position="891"/>
        <end position="910"/>
    </location>
</feature>
<reference evidence="4" key="2">
    <citation type="submission" date="2010-04" db="EMBL/GenBank/DDBJ databases">
        <authorList>
            <person name="Buell R."/>
            <person name="Hamilton J."/>
            <person name="Hostetler J."/>
        </authorList>
    </citation>
    <scope>NUCLEOTIDE SEQUENCE [LARGE SCALE GENOMIC DNA]</scope>
    <source>
        <strain evidence="4">DAOM:BR144</strain>
    </source>
</reference>
<dbReference type="InParanoid" id="K3WAE1"/>
<feature type="transmembrane region" description="Helical" evidence="2">
    <location>
        <begin position="831"/>
        <end position="851"/>
    </location>
</feature>